<gene>
    <name evidence="9" type="ORF">MESMUL_16290</name>
</gene>
<organism evidence="9 10">
    <name type="scientific">Mesosutterella multiformis</name>
    <dbReference type="NCBI Taxonomy" id="2259133"/>
    <lineage>
        <taxon>Bacteria</taxon>
        <taxon>Pseudomonadati</taxon>
        <taxon>Pseudomonadota</taxon>
        <taxon>Betaproteobacteria</taxon>
        <taxon>Burkholderiales</taxon>
        <taxon>Sutterellaceae</taxon>
        <taxon>Mesosutterella</taxon>
    </lineage>
</organism>
<comment type="subcellular location">
    <subcellularLocation>
        <location evidence="1">Cell membrane</location>
        <topology evidence="1">Single-pass membrane protein</topology>
    </subcellularLocation>
    <subcellularLocation>
        <location evidence="7">Cell membrane</location>
        <topology evidence="7">Single-pass type II membrane protein</topology>
    </subcellularLocation>
</comment>
<dbReference type="PANTHER" id="PTHR30558:SF3">
    <property type="entry name" value="BIOPOLYMER TRANSPORT PROTEIN EXBD-RELATED"/>
    <property type="match status" value="1"/>
</dbReference>
<dbReference type="RefSeq" id="WP_116270508.1">
    <property type="nucleotide sequence ID" value="NZ_BGZJ01000001.1"/>
</dbReference>
<keyword evidence="7" id="KW-0653">Protein transport</keyword>
<dbReference type="Proteomes" id="UP000266091">
    <property type="component" value="Unassembled WGS sequence"/>
</dbReference>
<dbReference type="GO" id="GO:0005886">
    <property type="term" value="C:plasma membrane"/>
    <property type="evidence" value="ECO:0007669"/>
    <property type="project" value="UniProtKB-SubCell"/>
</dbReference>
<name>A0A388SDP3_9BURK</name>
<comment type="similarity">
    <text evidence="2 7">Belongs to the ExbD/TolR family.</text>
</comment>
<evidence type="ECO:0008006" key="11">
    <source>
        <dbReference type="Google" id="ProtNLM"/>
    </source>
</evidence>
<accession>A0A388SDP3</accession>
<sequence>MFDDENEEPRIDLTSLIDVIFMLVIFFVMTMTFSSKPVLDIVLPESTQAKASEVPEELLVAVKADGSIWADGRPITPEGLASFIDSKPADAVLNLAVDKKAPFAAFVKVVDVAKEKKSGRFVIRTEEVGK</sequence>
<reference evidence="9 10" key="1">
    <citation type="journal article" date="2018" name="Int. J. Syst. Evol. Microbiol.">
        <title>Mesosutterella multiformis gen. nov., sp. nov., a member of the family Sutterellaceae and Sutterella megalosphaeroides sp. nov., isolated from human faeces.</title>
        <authorList>
            <person name="Sakamoto M."/>
            <person name="Ikeyama N."/>
            <person name="Kunihiro T."/>
            <person name="Iino T."/>
            <person name="Yuki M."/>
            <person name="Ohkuma M."/>
        </authorList>
    </citation>
    <scope>NUCLEOTIDE SEQUENCE [LARGE SCALE GENOMIC DNA]</scope>
    <source>
        <strain evidence="9 10">4NBBH2</strain>
    </source>
</reference>
<proteinExistence type="inferred from homology"/>
<evidence type="ECO:0000313" key="10">
    <source>
        <dbReference type="Proteomes" id="UP000266091"/>
    </source>
</evidence>
<evidence type="ECO:0000256" key="4">
    <source>
        <dbReference type="ARBA" id="ARBA00022692"/>
    </source>
</evidence>
<keyword evidence="7" id="KW-0813">Transport</keyword>
<keyword evidence="4 7" id="KW-0812">Transmembrane</keyword>
<evidence type="ECO:0000256" key="8">
    <source>
        <dbReference type="SAM" id="Phobius"/>
    </source>
</evidence>
<evidence type="ECO:0000256" key="3">
    <source>
        <dbReference type="ARBA" id="ARBA00022475"/>
    </source>
</evidence>
<keyword evidence="3" id="KW-1003">Cell membrane</keyword>
<dbReference type="GO" id="GO:0022857">
    <property type="term" value="F:transmembrane transporter activity"/>
    <property type="evidence" value="ECO:0007669"/>
    <property type="project" value="InterPro"/>
</dbReference>
<evidence type="ECO:0000313" key="9">
    <source>
        <dbReference type="EMBL" id="GBO94275.1"/>
    </source>
</evidence>
<evidence type="ECO:0000256" key="5">
    <source>
        <dbReference type="ARBA" id="ARBA00022989"/>
    </source>
</evidence>
<dbReference type="AlphaFoldDB" id="A0A388SDP3"/>
<keyword evidence="5 8" id="KW-1133">Transmembrane helix</keyword>
<evidence type="ECO:0000256" key="1">
    <source>
        <dbReference type="ARBA" id="ARBA00004162"/>
    </source>
</evidence>
<dbReference type="Pfam" id="PF02472">
    <property type="entry name" value="ExbD"/>
    <property type="match status" value="1"/>
</dbReference>
<feature type="transmembrane region" description="Helical" evidence="8">
    <location>
        <begin position="13"/>
        <end position="33"/>
    </location>
</feature>
<keyword evidence="10" id="KW-1185">Reference proteome</keyword>
<dbReference type="InterPro" id="IPR003400">
    <property type="entry name" value="ExbD"/>
</dbReference>
<comment type="caution">
    <text evidence="9">The sequence shown here is derived from an EMBL/GenBank/DDBJ whole genome shotgun (WGS) entry which is preliminary data.</text>
</comment>
<dbReference type="PANTHER" id="PTHR30558">
    <property type="entry name" value="EXBD MEMBRANE COMPONENT OF PMF-DRIVEN MACROMOLECULE IMPORT SYSTEM"/>
    <property type="match status" value="1"/>
</dbReference>
<evidence type="ECO:0000256" key="7">
    <source>
        <dbReference type="RuleBase" id="RU003879"/>
    </source>
</evidence>
<evidence type="ECO:0000256" key="6">
    <source>
        <dbReference type="ARBA" id="ARBA00023136"/>
    </source>
</evidence>
<keyword evidence="6 8" id="KW-0472">Membrane</keyword>
<protein>
    <recommendedName>
        <fullName evidence="11">Biopolymer transporter ExbD</fullName>
    </recommendedName>
</protein>
<evidence type="ECO:0000256" key="2">
    <source>
        <dbReference type="ARBA" id="ARBA00005811"/>
    </source>
</evidence>
<dbReference type="OrthoDB" id="5456447at2"/>
<dbReference type="EMBL" id="BGZJ01000001">
    <property type="protein sequence ID" value="GBO94275.1"/>
    <property type="molecule type" value="Genomic_DNA"/>
</dbReference>
<dbReference type="GO" id="GO:0015031">
    <property type="term" value="P:protein transport"/>
    <property type="evidence" value="ECO:0007669"/>
    <property type="project" value="UniProtKB-KW"/>
</dbReference>